<evidence type="ECO:0000259" key="11">
    <source>
        <dbReference type="Pfam" id="PF00999"/>
    </source>
</evidence>
<feature type="transmembrane region" description="Helical" evidence="10">
    <location>
        <begin position="280"/>
        <end position="297"/>
    </location>
</feature>
<comment type="similarity">
    <text evidence="10">Belongs to the monovalent cation:proton antiporter 1 (CPA1) transporter (TC 2.A.36) family.</text>
</comment>
<feature type="transmembrane region" description="Helical" evidence="10">
    <location>
        <begin position="6"/>
        <end position="28"/>
    </location>
</feature>
<keyword evidence="10" id="KW-0997">Cell inner membrane</keyword>
<evidence type="ECO:0000256" key="10">
    <source>
        <dbReference type="RuleBase" id="RU366002"/>
    </source>
</evidence>
<evidence type="ECO:0000256" key="2">
    <source>
        <dbReference type="ARBA" id="ARBA00022448"/>
    </source>
</evidence>
<feature type="transmembrane region" description="Helical" evidence="10">
    <location>
        <begin position="189"/>
        <end position="207"/>
    </location>
</feature>
<dbReference type="NCBIfam" id="TIGR00831">
    <property type="entry name" value="a_cpa1"/>
    <property type="match status" value="1"/>
</dbReference>
<keyword evidence="7 10" id="KW-0406">Ion transport</keyword>
<comment type="subcellular location">
    <subcellularLocation>
        <location evidence="10">Cell inner membrane</location>
        <topology evidence="10">Multi-pass membrane protein</topology>
    </subcellularLocation>
    <subcellularLocation>
        <location evidence="1">Cell membrane</location>
        <topology evidence="1">Multi-pass membrane protein</topology>
    </subcellularLocation>
</comment>
<gene>
    <name evidence="12" type="ORF">DVS81_13480</name>
</gene>
<dbReference type="Gene3D" id="6.10.140.1330">
    <property type="match status" value="1"/>
</dbReference>
<evidence type="ECO:0000256" key="4">
    <source>
        <dbReference type="ARBA" id="ARBA00022692"/>
    </source>
</evidence>
<dbReference type="GO" id="GO:0015385">
    <property type="term" value="F:sodium:proton antiporter activity"/>
    <property type="evidence" value="ECO:0007669"/>
    <property type="project" value="InterPro"/>
</dbReference>
<dbReference type="InterPro" id="IPR004705">
    <property type="entry name" value="Cation/H_exchanger_CPA1_bac"/>
</dbReference>
<accession>A0A369XRN5</accession>
<comment type="caution">
    <text evidence="10">Lacks conserved residue(s) required for the propagation of feature annotation.</text>
</comment>
<dbReference type="GO" id="GO:0005886">
    <property type="term" value="C:plasma membrane"/>
    <property type="evidence" value="ECO:0007669"/>
    <property type="project" value="UniProtKB-SubCell"/>
</dbReference>
<dbReference type="GO" id="GO:0051453">
    <property type="term" value="P:regulation of intracellular pH"/>
    <property type="evidence" value="ECO:0007669"/>
    <property type="project" value="TreeGrafter"/>
</dbReference>
<evidence type="ECO:0000256" key="9">
    <source>
        <dbReference type="ARBA" id="ARBA00023201"/>
    </source>
</evidence>
<keyword evidence="9 10" id="KW-0739">Sodium transport</keyword>
<protein>
    <submittedName>
        <fullName evidence="12">Na+/H+ antiporter</fullName>
    </submittedName>
</protein>
<evidence type="ECO:0000256" key="7">
    <source>
        <dbReference type="ARBA" id="ARBA00023065"/>
    </source>
</evidence>
<dbReference type="InterPro" id="IPR018422">
    <property type="entry name" value="Cation/H_exchanger_CPA1"/>
</dbReference>
<keyword evidence="2 10" id="KW-0813">Transport</keyword>
<dbReference type="GO" id="GO:0015386">
    <property type="term" value="F:potassium:proton antiporter activity"/>
    <property type="evidence" value="ECO:0007669"/>
    <property type="project" value="TreeGrafter"/>
</dbReference>
<dbReference type="Pfam" id="PF00999">
    <property type="entry name" value="Na_H_Exchanger"/>
    <property type="match status" value="1"/>
</dbReference>
<keyword evidence="5 10" id="KW-1133">Transmembrane helix</keyword>
<evidence type="ECO:0000313" key="13">
    <source>
        <dbReference type="Proteomes" id="UP000253831"/>
    </source>
</evidence>
<comment type="caution">
    <text evidence="12">The sequence shown here is derived from an EMBL/GenBank/DDBJ whole genome shotgun (WGS) entry which is preliminary data.</text>
</comment>
<evidence type="ECO:0000256" key="5">
    <source>
        <dbReference type="ARBA" id="ARBA00022989"/>
    </source>
</evidence>
<feature type="transmembrane region" description="Helical" evidence="10">
    <location>
        <begin position="357"/>
        <end position="381"/>
    </location>
</feature>
<keyword evidence="4 10" id="KW-0812">Transmembrane</keyword>
<dbReference type="Proteomes" id="UP000253831">
    <property type="component" value="Unassembled WGS sequence"/>
</dbReference>
<evidence type="ECO:0000256" key="1">
    <source>
        <dbReference type="ARBA" id="ARBA00004651"/>
    </source>
</evidence>
<keyword evidence="6 10" id="KW-0915">Sodium</keyword>
<feature type="transmembrane region" description="Helical" evidence="10">
    <location>
        <begin position="393"/>
        <end position="416"/>
    </location>
</feature>
<organism evidence="12 13">
    <name type="scientific">Candidatus Accumulibacter meliphilus</name>
    <dbReference type="NCBI Taxonomy" id="2211374"/>
    <lineage>
        <taxon>Bacteria</taxon>
        <taxon>Pseudomonadati</taxon>
        <taxon>Pseudomonadota</taxon>
        <taxon>Betaproteobacteria</taxon>
        <taxon>Candidatus Accumulibacter</taxon>
    </lineage>
</organism>
<dbReference type="PANTHER" id="PTHR10110:SF86">
    <property type="entry name" value="SODIUM_HYDROGEN EXCHANGER 7"/>
    <property type="match status" value="1"/>
</dbReference>
<name>A0A369XRN5_9PROT</name>
<dbReference type="AlphaFoldDB" id="A0A369XRN5"/>
<keyword evidence="8 10" id="KW-0472">Membrane</keyword>
<dbReference type="InterPro" id="IPR006153">
    <property type="entry name" value="Cation/H_exchanger_TM"/>
</dbReference>
<evidence type="ECO:0000313" key="12">
    <source>
        <dbReference type="EMBL" id="RDE50058.1"/>
    </source>
</evidence>
<dbReference type="GO" id="GO:0098719">
    <property type="term" value="P:sodium ion import across plasma membrane"/>
    <property type="evidence" value="ECO:0007669"/>
    <property type="project" value="TreeGrafter"/>
</dbReference>
<evidence type="ECO:0000256" key="8">
    <source>
        <dbReference type="ARBA" id="ARBA00023136"/>
    </source>
</evidence>
<feature type="domain" description="Cation/H+ exchanger transmembrane" evidence="11">
    <location>
        <begin position="19"/>
        <end position="417"/>
    </location>
</feature>
<proteinExistence type="inferred from homology"/>
<dbReference type="PANTHER" id="PTHR10110">
    <property type="entry name" value="SODIUM/HYDROGEN EXCHANGER"/>
    <property type="match status" value="1"/>
</dbReference>
<evidence type="ECO:0000256" key="3">
    <source>
        <dbReference type="ARBA" id="ARBA00022475"/>
    </source>
</evidence>
<comment type="function">
    <text evidence="10">Na(+)/H(+) antiporter that extrudes sodium in exchange for external protons.</text>
</comment>
<evidence type="ECO:0000256" key="6">
    <source>
        <dbReference type="ARBA" id="ARBA00023053"/>
    </source>
</evidence>
<reference evidence="12 13" key="1">
    <citation type="submission" date="2018-05" db="EMBL/GenBank/DDBJ databases">
        <title>Integrated omic analyses show evidence that a Ca. Accumulibacter phosphatis strain performs denitrification under micro-aerobic conditions.</title>
        <authorList>
            <person name="Camejo P.Y."/>
            <person name="Katherine M.D."/>
            <person name="Daniel N.R."/>
        </authorList>
    </citation>
    <scope>NUCLEOTIDE SEQUENCE [LARGE SCALE GENOMIC DNA]</scope>
    <source>
        <strain evidence="12">UW-LDO-IC</strain>
    </source>
</reference>
<keyword evidence="3" id="KW-1003">Cell membrane</keyword>
<feature type="transmembrane region" description="Helical" evidence="10">
    <location>
        <begin position="317"/>
        <end position="337"/>
    </location>
</feature>
<feature type="transmembrane region" description="Helical" evidence="10">
    <location>
        <begin position="90"/>
        <end position="113"/>
    </location>
</feature>
<sequence>MGKLESRMPLIELSLLLLLAIAVGGALVHWTPLPLPILLVVVGVVASFLPGLGSVEVDPELFLLLFIPPILFADAWVLPRRDFVHTLKPVLLLALGLVVLTVVVVGYVMHWLIPAMPLAVAFTLGAIVSPTDAVATVATTQLLPLPARIVHIVNAESLLNDASGLVAFKLAVAAAATGLFSSTAVAGNFVHLAGGGIIIGIAVEWVGRELRQRLIRLHAGDPVLQTLLTVLIPYGAYLAAEALHVSGILAVVAAGLWASGQEVKGLTADARQHAREVWRMLSYVLNGTVFVLLGLQLRRMLSGVEEFAALDLMLYALLLWVLLMVLRIAWVWASAHLRFRLRWGWTGGEAGPDPKRLLLISWAAVRGSITLATALSIPTVVAAGTPFPERDLVVFLAAATIILTLAFNGVPLPWLIRKLALDSDADNPNEERKARAEIARAALAAVGEVASDLTDAEDIAFVEQLLGRYRGKLELHEGDPGHASLRATHIGLRRRLRLAAIAAERQRLRELRAANVINDETQRVIEEELDERELVSMISIDRG</sequence>
<feature type="transmembrane region" description="Helical" evidence="10">
    <location>
        <begin position="61"/>
        <end position="78"/>
    </location>
</feature>
<dbReference type="EMBL" id="QPGA01000027">
    <property type="protein sequence ID" value="RDE50058.1"/>
    <property type="molecule type" value="Genomic_DNA"/>
</dbReference>
<keyword evidence="10" id="KW-0050">Antiport</keyword>